<feature type="compositionally biased region" description="Polar residues" evidence="1">
    <location>
        <begin position="61"/>
        <end position="70"/>
    </location>
</feature>
<dbReference type="Proteomes" id="UP001066276">
    <property type="component" value="Chromosome 1_2"/>
</dbReference>
<dbReference type="AlphaFoldDB" id="A0AAV7VZ07"/>
<evidence type="ECO:0000313" key="3">
    <source>
        <dbReference type="Proteomes" id="UP001066276"/>
    </source>
</evidence>
<accession>A0AAV7VZ07</accession>
<protein>
    <submittedName>
        <fullName evidence="2">Uncharacterized protein</fullName>
    </submittedName>
</protein>
<feature type="region of interest" description="Disordered" evidence="1">
    <location>
        <begin position="1"/>
        <end position="70"/>
    </location>
</feature>
<dbReference type="EMBL" id="JANPWB010000002">
    <property type="protein sequence ID" value="KAJ1206039.1"/>
    <property type="molecule type" value="Genomic_DNA"/>
</dbReference>
<evidence type="ECO:0000256" key="1">
    <source>
        <dbReference type="SAM" id="MobiDB-lite"/>
    </source>
</evidence>
<reference evidence="2" key="1">
    <citation type="journal article" date="2022" name="bioRxiv">
        <title>Sequencing and chromosome-scale assembly of the giantPleurodeles waltlgenome.</title>
        <authorList>
            <person name="Brown T."/>
            <person name="Elewa A."/>
            <person name="Iarovenko S."/>
            <person name="Subramanian E."/>
            <person name="Araus A.J."/>
            <person name="Petzold A."/>
            <person name="Susuki M."/>
            <person name="Suzuki K.-i.T."/>
            <person name="Hayashi T."/>
            <person name="Toyoda A."/>
            <person name="Oliveira C."/>
            <person name="Osipova E."/>
            <person name="Leigh N.D."/>
            <person name="Simon A."/>
            <person name="Yun M.H."/>
        </authorList>
    </citation>
    <scope>NUCLEOTIDE SEQUENCE</scope>
    <source>
        <strain evidence="2">20211129_DDA</strain>
        <tissue evidence="2">Liver</tissue>
    </source>
</reference>
<keyword evidence="3" id="KW-1185">Reference proteome</keyword>
<feature type="compositionally biased region" description="Basic residues" evidence="1">
    <location>
        <begin position="17"/>
        <end position="35"/>
    </location>
</feature>
<comment type="caution">
    <text evidence="2">The sequence shown here is derived from an EMBL/GenBank/DDBJ whole genome shotgun (WGS) entry which is preliminary data.</text>
</comment>
<gene>
    <name evidence="2" type="ORF">NDU88_001453</name>
</gene>
<sequence length="70" mass="8631">MVEKDQWKMRKRETQRGMKRRPKARRKKMQRKKTSREKTQDPTVRSQSHVRERGQKEEENQSQPQALRVL</sequence>
<name>A0AAV7VZ07_PLEWA</name>
<evidence type="ECO:0000313" key="2">
    <source>
        <dbReference type="EMBL" id="KAJ1206039.1"/>
    </source>
</evidence>
<feature type="compositionally biased region" description="Basic and acidic residues" evidence="1">
    <location>
        <begin position="1"/>
        <end position="16"/>
    </location>
</feature>
<feature type="compositionally biased region" description="Basic and acidic residues" evidence="1">
    <location>
        <begin position="49"/>
        <end position="59"/>
    </location>
</feature>
<organism evidence="2 3">
    <name type="scientific">Pleurodeles waltl</name>
    <name type="common">Iberian ribbed newt</name>
    <dbReference type="NCBI Taxonomy" id="8319"/>
    <lineage>
        <taxon>Eukaryota</taxon>
        <taxon>Metazoa</taxon>
        <taxon>Chordata</taxon>
        <taxon>Craniata</taxon>
        <taxon>Vertebrata</taxon>
        <taxon>Euteleostomi</taxon>
        <taxon>Amphibia</taxon>
        <taxon>Batrachia</taxon>
        <taxon>Caudata</taxon>
        <taxon>Salamandroidea</taxon>
        <taxon>Salamandridae</taxon>
        <taxon>Pleurodelinae</taxon>
        <taxon>Pleurodeles</taxon>
    </lineage>
</organism>
<proteinExistence type="predicted"/>